<dbReference type="Proteomes" id="UP000516132">
    <property type="component" value="Segment"/>
</dbReference>
<feature type="domain" description="TerD" evidence="2">
    <location>
        <begin position="13"/>
        <end position="204"/>
    </location>
</feature>
<evidence type="ECO:0000259" key="2">
    <source>
        <dbReference type="Pfam" id="PF02342"/>
    </source>
</evidence>
<sequence>MALNQTTKEDLIMELNLSKDTLMLDLNKVSPSLTRLRGALNWELHPMSGKTDPATGKVYEFDLDIFMFLTSNGSIQGDMKNVCFFNNKDCYNGAVVLPRDNRNGADTAGLDDEEIFVEIAKIPAHIDKVEHFVFLHDAVTRGQDLSMISGGSFKLYDQDNNELASYKLQNFVNHTALHVGTLQRTATGWGFQPMGESAAANPNQVLQAFA</sequence>
<comment type="similarity">
    <text evidence="1">Belongs to the CAPAB/TerDEXZ family.</text>
</comment>
<dbReference type="InterPro" id="IPR003325">
    <property type="entry name" value="TerD"/>
</dbReference>
<dbReference type="InterPro" id="IPR051324">
    <property type="entry name" value="Stress/Tellurium_Resist"/>
</dbReference>
<gene>
    <name evidence="3" type="ORF">phiPsa315_014</name>
</gene>
<evidence type="ECO:0000313" key="4">
    <source>
        <dbReference type="Proteomes" id="UP000516132"/>
    </source>
</evidence>
<dbReference type="Gene3D" id="2.60.60.30">
    <property type="entry name" value="sav2460 like domains"/>
    <property type="match status" value="1"/>
</dbReference>
<protein>
    <submittedName>
        <fullName evidence="3">Tellurium resistance protein</fullName>
    </submittedName>
</protein>
<organism evidence="3 4">
    <name type="scientific">Pseudomonas phage phiPsa315</name>
    <dbReference type="NCBI Taxonomy" id="1460363"/>
    <lineage>
        <taxon>Viruses</taxon>
        <taxon>Duplodnaviria</taxon>
        <taxon>Heunggongvirae</taxon>
        <taxon>Uroviricota</taxon>
        <taxon>Caudoviricetes</taxon>
        <taxon>Vandenendeviridae</taxon>
        <taxon>Gorskivirinae</taxon>
        <taxon>Otagovirus</taxon>
        <taxon>Otagovirus psa315</taxon>
    </lineage>
</organism>
<dbReference type="PANTHER" id="PTHR32097:SF4">
    <property type="entry name" value="GENERAL STRESS PROTEIN 16U"/>
    <property type="match status" value="1"/>
</dbReference>
<name>A0A7G9V1T4_9CAUD</name>
<dbReference type="CDD" id="cd06974">
    <property type="entry name" value="TerD_like"/>
    <property type="match status" value="1"/>
</dbReference>
<proteinExistence type="inferred from homology"/>
<evidence type="ECO:0000313" key="3">
    <source>
        <dbReference type="EMBL" id="QNO00240.1"/>
    </source>
</evidence>
<dbReference type="EMBL" id="MT670419">
    <property type="protein sequence ID" value="QNO00240.1"/>
    <property type="molecule type" value="Genomic_DNA"/>
</dbReference>
<dbReference type="Pfam" id="PF02342">
    <property type="entry name" value="TerD"/>
    <property type="match status" value="1"/>
</dbReference>
<evidence type="ECO:0000256" key="1">
    <source>
        <dbReference type="ARBA" id="ARBA00008775"/>
    </source>
</evidence>
<reference evidence="3 4" key="1">
    <citation type="submission" date="2020-06" db="EMBL/GenBank/DDBJ databases">
        <title>Characterization of Pseudomonas phiPsa374-like phages.</title>
        <authorList>
            <person name="Warring S."/>
            <person name="Malone L.M."/>
            <person name="Easingwood R.A."/>
            <person name="Rigano L."/>
            <person name="Frampton R.A."/>
            <person name="Lopez Acedo E."/>
            <person name="Templeton M.D."/>
            <person name="Kleffmann T."/>
            <person name="Bostina M."/>
            <person name="Fineran P.C."/>
        </authorList>
    </citation>
    <scope>NUCLEOTIDE SEQUENCE [LARGE SCALE GENOMIC DNA]</scope>
</reference>
<dbReference type="PANTHER" id="PTHR32097">
    <property type="entry name" value="CAMP-BINDING PROTEIN 1-RELATED"/>
    <property type="match status" value="1"/>
</dbReference>
<keyword evidence="4" id="KW-1185">Reference proteome</keyword>
<accession>A0A7G9V1T4</accession>